<evidence type="ECO:0000256" key="10">
    <source>
        <dbReference type="ARBA" id="ARBA00023316"/>
    </source>
</evidence>
<dbReference type="EC" id="3.4.16.4" evidence="3"/>
<evidence type="ECO:0000313" key="18">
    <source>
        <dbReference type="Proteomes" id="UP000235589"/>
    </source>
</evidence>
<protein>
    <recommendedName>
        <fullName evidence="3">serine-type D-Ala-D-Ala carboxypeptidase</fullName>
        <ecNumber evidence="3">3.4.16.4</ecNumber>
    </recommendedName>
</protein>
<dbReference type="GO" id="GO:0009252">
    <property type="term" value="P:peptidoglycan biosynthetic process"/>
    <property type="evidence" value="ECO:0007669"/>
    <property type="project" value="UniProtKB-UniPathway"/>
</dbReference>
<dbReference type="GO" id="GO:0008360">
    <property type="term" value="P:regulation of cell shape"/>
    <property type="evidence" value="ECO:0007669"/>
    <property type="project" value="UniProtKB-KW"/>
</dbReference>
<reference evidence="17 18" key="1">
    <citation type="submission" date="2017-04" db="EMBL/GenBank/DDBJ databases">
        <title>Monoglobus pectinilyticus 14 draft genome.</title>
        <authorList>
            <person name="Kim C."/>
            <person name="Rosendale D.I."/>
            <person name="Kelly W.J."/>
            <person name="Tannock G.W."/>
            <person name="Patchett M.L."/>
            <person name="Jordens J.Z."/>
        </authorList>
    </citation>
    <scope>NUCLEOTIDE SEQUENCE [LARGE SCALE GENOMIC DNA]</scope>
    <source>
        <strain evidence="17 18">14</strain>
    </source>
</reference>
<proteinExistence type="inferred from homology"/>
<dbReference type="Pfam" id="PF00768">
    <property type="entry name" value="Peptidase_S11"/>
    <property type="match status" value="1"/>
</dbReference>
<dbReference type="InterPro" id="IPR037167">
    <property type="entry name" value="Peptidase_S11_C_sf"/>
</dbReference>
<gene>
    <name evidence="17" type="ORF">B9O19_00796</name>
</gene>
<dbReference type="Gene3D" id="3.40.710.10">
    <property type="entry name" value="DD-peptidase/beta-lactamase superfamily"/>
    <property type="match status" value="1"/>
</dbReference>
<dbReference type="OrthoDB" id="9791132at2"/>
<feature type="domain" description="Peptidase S11 D-alanyl-D-alanine carboxypeptidase A N-terminal" evidence="15">
    <location>
        <begin position="40"/>
        <end position="261"/>
    </location>
</feature>
<keyword evidence="6" id="KW-0732">Signal</keyword>
<evidence type="ECO:0000256" key="14">
    <source>
        <dbReference type="RuleBase" id="RU004016"/>
    </source>
</evidence>
<organism evidence="17 18">
    <name type="scientific">Monoglobus pectinilyticus</name>
    <dbReference type="NCBI Taxonomy" id="1981510"/>
    <lineage>
        <taxon>Bacteria</taxon>
        <taxon>Bacillati</taxon>
        <taxon>Bacillota</taxon>
        <taxon>Clostridia</taxon>
        <taxon>Monoglobales</taxon>
        <taxon>Monoglobaceae</taxon>
        <taxon>Monoglobus</taxon>
    </lineage>
</organism>
<evidence type="ECO:0000256" key="1">
    <source>
        <dbReference type="ARBA" id="ARBA00004752"/>
    </source>
</evidence>
<dbReference type="PANTHER" id="PTHR21581">
    <property type="entry name" value="D-ALANYL-D-ALANINE CARBOXYPEPTIDASE"/>
    <property type="match status" value="1"/>
</dbReference>
<sequence length="395" mass="42632">MGIKKHNAAIKYIGVFLLTASVLLTNFYAVRAEDTGTVGTSAQAAAVIEQNSGRVLYNKNADQELPMASTTKIMTAAVALKYGNLSDVIEVSATAAGVEGSSMYLECGEKITLENLLYGLMLLSGNDAAVAIAEHIGGGVDGFVELMNKTASELGLSHTHFDNPNGLPSDTHYTTALELAKITRYAMSMPEFVQIVSTKSKTIPWEGKGYDRSMTNHNKLLGSLEGCIGVKTGFTKAAGRCLVSAVNRNDMTLICVTLNDPNDWADHASLQNSMFQKYSQNVLTSTEMIIDKISVAGGMLGYAGVSPNKTYTFPVCENDSVSVDTNVDSENMKFPIKSGDVVGTGTVTVNGENYGNFELLANSDIDLARPSKGSFWNDMKNDIVYVFQYWLSMFR</sequence>
<evidence type="ECO:0000256" key="11">
    <source>
        <dbReference type="ARBA" id="ARBA00034000"/>
    </source>
</evidence>
<feature type="active site" description="Acyl-ester intermediate" evidence="12">
    <location>
        <position position="69"/>
    </location>
</feature>
<dbReference type="PRINTS" id="PR00725">
    <property type="entry name" value="DADACBPTASE1"/>
</dbReference>
<comment type="pathway">
    <text evidence="1">Cell wall biogenesis; peptidoglycan biosynthesis.</text>
</comment>
<keyword evidence="18" id="KW-1185">Reference proteome</keyword>
<evidence type="ECO:0000313" key="17">
    <source>
        <dbReference type="EMBL" id="AUO18973.1"/>
    </source>
</evidence>
<keyword evidence="5" id="KW-0645">Protease</keyword>
<dbReference type="GO" id="GO:0009002">
    <property type="term" value="F:serine-type D-Ala-D-Ala carboxypeptidase activity"/>
    <property type="evidence" value="ECO:0007669"/>
    <property type="project" value="UniProtKB-EC"/>
</dbReference>
<comment type="catalytic activity">
    <reaction evidence="11">
        <text>Preferential cleavage: (Ac)2-L-Lys-D-Ala-|-D-Ala. Also transpeptidation of peptidyl-alanyl moieties that are N-acyl substituents of D-alanine.</text>
        <dbReference type="EC" id="3.4.16.4"/>
    </reaction>
</comment>
<evidence type="ECO:0000256" key="4">
    <source>
        <dbReference type="ARBA" id="ARBA00022645"/>
    </source>
</evidence>
<evidence type="ECO:0000256" key="9">
    <source>
        <dbReference type="ARBA" id="ARBA00022984"/>
    </source>
</evidence>
<keyword evidence="7 17" id="KW-0378">Hydrolase</keyword>
<evidence type="ECO:0000259" key="16">
    <source>
        <dbReference type="Pfam" id="PF07943"/>
    </source>
</evidence>
<evidence type="ECO:0000259" key="15">
    <source>
        <dbReference type="Pfam" id="PF00768"/>
    </source>
</evidence>
<dbReference type="GO" id="GO:0071555">
    <property type="term" value="P:cell wall organization"/>
    <property type="evidence" value="ECO:0007669"/>
    <property type="project" value="UniProtKB-KW"/>
</dbReference>
<dbReference type="EMBL" id="CP020991">
    <property type="protein sequence ID" value="AUO18973.1"/>
    <property type="molecule type" value="Genomic_DNA"/>
</dbReference>
<dbReference type="InterPro" id="IPR012907">
    <property type="entry name" value="Peptidase_S11_C"/>
</dbReference>
<keyword evidence="9" id="KW-0573">Peptidoglycan synthesis</keyword>
<dbReference type="KEGG" id="mpec:B9O19_00796"/>
<feature type="active site" description="Proton acceptor" evidence="12">
    <location>
        <position position="72"/>
    </location>
</feature>
<evidence type="ECO:0000256" key="6">
    <source>
        <dbReference type="ARBA" id="ARBA00022729"/>
    </source>
</evidence>
<keyword evidence="8" id="KW-0133">Cell shape</keyword>
<name>A0A2K9P134_9FIRM</name>
<dbReference type="Proteomes" id="UP000235589">
    <property type="component" value="Chromosome"/>
</dbReference>
<dbReference type="PANTHER" id="PTHR21581:SF33">
    <property type="entry name" value="D-ALANYL-D-ALANINE CARBOXYPEPTIDASE DACB"/>
    <property type="match status" value="1"/>
</dbReference>
<evidence type="ECO:0000256" key="13">
    <source>
        <dbReference type="PIRSR" id="PIRSR618044-2"/>
    </source>
</evidence>
<dbReference type="UniPathway" id="UPA00219"/>
<evidence type="ECO:0000256" key="2">
    <source>
        <dbReference type="ARBA" id="ARBA00007164"/>
    </source>
</evidence>
<dbReference type="GeneID" id="98062218"/>
<comment type="similarity">
    <text evidence="2 14">Belongs to the peptidase S11 family.</text>
</comment>
<evidence type="ECO:0000256" key="3">
    <source>
        <dbReference type="ARBA" id="ARBA00012448"/>
    </source>
</evidence>
<feature type="domain" description="Peptidase S11 D-Ala-D-Ala carboxypeptidase A C-terminal" evidence="16">
    <location>
        <begin position="303"/>
        <end position="365"/>
    </location>
</feature>
<keyword evidence="4 17" id="KW-0121">Carboxypeptidase</keyword>
<dbReference type="Pfam" id="PF07943">
    <property type="entry name" value="PBP5_C"/>
    <property type="match status" value="1"/>
</dbReference>
<dbReference type="Gene3D" id="2.60.410.10">
    <property type="entry name" value="D-Ala-D-Ala carboxypeptidase, C-terminal domain"/>
    <property type="match status" value="1"/>
</dbReference>
<evidence type="ECO:0000256" key="5">
    <source>
        <dbReference type="ARBA" id="ARBA00022670"/>
    </source>
</evidence>
<dbReference type="SUPFAM" id="SSF56601">
    <property type="entry name" value="beta-lactamase/transpeptidase-like"/>
    <property type="match status" value="1"/>
</dbReference>
<evidence type="ECO:0000256" key="12">
    <source>
        <dbReference type="PIRSR" id="PIRSR618044-1"/>
    </source>
</evidence>
<feature type="active site" evidence="12">
    <location>
        <position position="124"/>
    </location>
</feature>
<feature type="binding site" evidence="13">
    <location>
        <position position="231"/>
    </location>
    <ligand>
        <name>substrate</name>
    </ligand>
</feature>
<dbReference type="InterPro" id="IPR018044">
    <property type="entry name" value="Peptidase_S11"/>
</dbReference>
<dbReference type="GO" id="GO:0006508">
    <property type="term" value="P:proteolysis"/>
    <property type="evidence" value="ECO:0007669"/>
    <property type="project" value="UniProtKB-KW"/>
</dbReference>
<accession>A0A2K9P134</accession>
<dbReference type="InterPro" id="IPR001967">
    <property type="entry name" value="Peptidase_S11_N"/>
</dbReference>
<dbReference type="InterPro" id="IPR012338">
    <property type="entry name" value="Beta-lactam/transpept-like"/>
</dbReference>
<dbReference type="AlphaFoldDB" id="A0A2K9P134"/>
<dbReference type="RefSeq" id="WP_154058616.1">
    <property type="nucleotide sequence ID" value="NZ_CP020991.1"/>
</dbReference>
<evidence type="ECO:0000256" key="8">
    <source>
        <dbReference type="ARBA" id="ARBA00022960"/>
    </source>
</evidence>
<evidence type="ECO:0000256" key="7">
    <source>
        <dbReference type="ARBA" id="ARBA00022801"/>
    </source>
</evidence>
<keyword evidence="10" id="KW-0961">Cell wall biogenesis/degradation</keyword>